<keyword evidence="3" id="KW-1185">Reference proteome</keyword>
<dbReference type="Proteomes" id="UP001190700">
    <property type="component" value="Unassembled WGS sequence"/>
</dbReference>
<feature type="compositionally biased region" description="Basic and acidic residues" evidence="1">
    <location>
        <begin position="1"/>
        <end position="12"/>
    </location>
</feature>
<comment type="caution">
    <text evidence="2">The sequence shown here is derived from an EMBL/GenBank/DDBJ whole genome shotgun (WGS) entry which is preliminary data.</text>
</comment>
<organism evidence="2 3">
    <name type="scientific">Cymbomonas tetramitiformis</name>
    <dbReference type="NCBI Taxonomy" id="36881"/>
    <lineage>
        <taxon>Eukaryota</taxon>
        <taxon>Viridiplantae</taxon>
        <taxon>Chlorophyta</taxon>
        <taxon>Pyramimonadophyceae</taxon>
        <taxon>Pyramimonadales</taxon>
        <taxon>Pyramimonadaceae</taxon>
        <taxon>Cymbomonas</taxon>
    </lineage>
</organism>
<dbReference type="EMBL" id="LGRX02004439">
    <property type="protein sequence ID" value="KAK3280333.1"/>
    <property type="molecule type" value="Genomic_DNA"/>
</dbReference>
<feature type="region of interest" description="Disordered" evidence="1">
    <location>
        <begin position="35"/>
        <end position="69"/>
    </location>
</feature>
<dbReference type="AlphaFoldDB" id="A0AAE0GLQ2"/>
<gene>
    <name evidence="2" type="ORF">CYMTET_11820</name>
</gene>
<evidence type="ECO:0000256" key="1">
    <source>
        <dbReference type="SAM" id="MobiDB-lite"/>
    </source>
</evidence>
<feature type="compositionally biased region" description="Gly residues" evidence="1">
    <location>
        <begin position="59"/>
        <end position="69"/>
    </location>
</feature>
<sequence>MTEPSENKEHGTHRSTSKELIVVSSGGVRKFLHVRHVFSGSSDEDDDTEGDDGEEEQDVGGGNSGGRHE</sequence>
<protein>
    <submittedName>
        <fullName evidence="2">Uncharacterized protein</fullName>
    </submittedName>
</protein>
<feature type="region of interest" description="Disordered" evidence="1">
    <location>
        <begin position="1"/>
        <end position="21"/>
    </location>
</feature>
<evidence type="ECO:0000313" key="2">
    <source>
        <dbReference type="EMBL" id="KAK3280333.1"/>
    </source>
</evidence>
<name>A0AAE0GLQ2_9CHLO</name>
<feature type="compositionally biased region" description="Acidic residues" evidence="1">
    <location>
        <begin position="42"/>
        <end position="58"/>
    </location>
</feature>
<evidence type="ECO:0000313" key="3">
    <source>
        <dbReference type="Proteomes" id="UP001190700"/>
    </source>
</evidence>
<reference evidence="2 3" key="1">
    <citation type="journal article" date="2015" name="Genome Biol. Evol.">
        <title>Comparative Genomics of a Bacterivorous Green Alga Reveals Evolutionary Causalities and Consequences of Phago-Mixotrophic Mode of Nutrition.</title>
        <authorList>
            <person name="Burns J.A."/>
            <person name="Paasch A."/>
            <person name="Narechania A."/>
            <person name="Kim E."/>
        </authorList>
    </citation>
    <scope>NUCLEOTIDE SEQUENCE [LARGE SCALE GENOMIC DNA]</scope>
    <source>
        <strain evidence="2 3">PLY_AMNH</strain>
    </source>
</reference>
<proteinExistence type="predicted"/>
<accession>A0AAE0GLQ2</accession>